<dbReference type="InterPro" id="IPR045173">
    <property type="entry name" value="Cdt1"/>
</dbReference>
<dbReference type="GO" id="GO:0000076">
    <property type="term" value="P:DNA replication checkpoint signaling"/>
    <property type="evidence" value="ECO:0007669"/>
    <property type="project" value="TreeGrafter"/>
</dbReference>
<feature type="compositionally biased region" description="Low complexity" evidence="1">
    <location>
        <begin position="856"/>
        <end position="867"/>
    </location>
</feature>
<feature type="compositionally biased region" description="Low complexity" evidence="1">
    <location>
        <begin position="338"/>
        <end position="358"/>
    </location>
</feature>
<feature type="compositionally biased region" description="Low complexity" evidence="1">
    <location>
        <begin position="41"/>
        <end position="55"/>
    </location>
</feature>
<reference evidence="3" key="1">
    <citation type="journal article" date="2020" name="bioRxiv">
        <title>Comparative genomics of Chlamydomonas.</title>
        <authorList>
            <person name="Craig R.J."/>
            <person name="Hasan A.R."/>
            <person name="Ness R.W."/>
            <person name="Keightley P.D."/>
        </authorList>
    </citation>
    <scope>NUCLEOTIDE SEQUENCE</scope>
    <source>
        <strain evidence="3">CCAP 11/70</strain>
    </source>
</reference>
<dbReference type="GO" id="GO:0071163">
    <property type="term" value="P:DNA replication preinitiation complex assembly"/>
    <property type="evidence" value="ECO:0007669"/>
    <property type="project" value="InterPro"/>
</dbReference>
<dbReference type="GO" id="GO:0070182">
    <property type="term" value="F:DNA polymerase binding"/>
    <property type="evidence" value="ECO:0007669"/>
    <property type="project" value="TreeGrafter"/>
</dbReference>
<feature type="compositionally biased region" description="Gly residues" evidence="1">
    <location>
        <begin position="408"/>
        <end position="423"/>
    </location>
</feature>
<organism evidence="3 4">
    <name type="scientific">Edaphochlamys debaryana</name>
    <dbReference type="NCBI Taxonomy" id="47281"/>
    <lineage>
        <taxon>Eukaryota</taxon>
        <taxon>Viridiplantae</taxon>
        <taxon>Chlorophyta</taxon>
        <taxon>core chlorophytes</taxon>
        <taxon>Chlorophyceae</taxon>
        <taxon>CS clade</taxon>
        <taxon>Chlamydomonadales</taxon>
        <taxon>Chlamydomonadales incertae sedis</taxon>
        <taxon>Edaphochlamys</taxon>
    </lineage>
</organism>
<dbReference type="GO" id="GO:0030174">
    <property type="term" value="P:regulation of DNA-templated DNA replication initiation"/>
    <property type="evidence" value="ECO:0007669"/>
    <property type="project" value="InterPro"/>
</dbReference>
<feature type="compositionally biased region" description="Low complexity" evidence="1">
    <location>
        <begin position="303"/>
        <end position="321"/>
    </location>
</feature>
<evidence type="ECO:0000259" key="2">
    <source>
        <dbReference type="SMART" id="SM01075"/>
    </source>
</evidence>
<feature type="compositionally biased region" description="Pro residues" evidence="1">
    <location>
        <begin position="212"/>
        <end position="223"/>
    </location>
</feature>
<dbReference type="SMART" id="SM01075">
    <property type="entry name" value="CDT1"/>
    <property type="match status" value="1"/>
</dbReference>
<feature type="region of interest" description="Disordered" evidence="1">
    <location>
        <begin position="201"/>
        <end position="231"/>
    </location>
</feature>
<dbReference type="SUPFAM" id="SSF46785">
    <property type="entry name" value="Winged helix' DNA-binding domain"/>
    <property type="match status" value="1"/>
</dbReference>
<feature type="region of interest" description="Disordered" evidence="1">
    <location>
        <begin position="405"/>
        <end position="458"/>
    </location>
</feature>
<dbReference type="InterPro" id="IPR036390">
    <property type="entry name" value="WH_DNA-bd_sf"/>
</dbReference>
<dbReference type="Pfam" id="PF08839">
    <property type="entry name" value="CDT1"/>
    <property type="match status" value="1"/>
</dbReference>
<dbReference type="PANTHER" id="PTHR28637">
    <property type="entry name" value="DNA REPLICATION FACTOR CDT1"/>
    <property type="match status" value="1"/>
</dbReference>
<evidence type="ECO:0000256" key="1">
    <source>
        <dbReference type="SAM" id="MobiDB-lite"/>
    </source>
</evidence>
<feature type="compositionally biased region" description="Low complexity" evidence="1">
    <location>
        <begin position="748"/>
        <end position="775"/>
    </location>
</feature>
<dbReference type="OrthoDB" id="540186at2759"/>
<gene>
    <name evidence="3" type="ORF">HYH03_002761</name>
</gene>
<dbReference type="Gene3D" id="1.10.10.1420">
    <property type="entry name" value="DNA replication factor Cdt1, C-terminal WH domain"/>
    <property type="match status" value="1"/>
</dbReference>
<feature type="compositionally biased region" description="Low complexity" evidence="1">
    <location>
        <begin position="803"/>
        <end position="846"/>
    </location>
</feature>
<dbReference type="Proteomes" id="UP000612055">
    <property type="component" value="Unassembled WGS sequence"/>
</dbReference>
<keyword evidence="4" id="KW-1185">Reference proteome</keyword>
<sequence>MLAATGVSAKSPASVLKPVQQKASDADDADARSPPAKRARSAAGRANSAASAPSPEKGPAADPVAACPLTPELELLASMFEALQTGRNLLKRRNERVTYNSVKHIVENMTKRELRVDHIAQMKALRPESFDWQYIRAPSASNPSQLETQLLLLFDRPGASDPSGAAGGSAAGGGSVGRYSAPSEAADFRARLAKFAAENPVDPVTGAEPALPSEPLPPRPPASGTPSRCASLPGCGLSPAASAGAGGGLRSAASCPPGPSFEAQLAGALGGLAAAGSASPSATRSASGGADASAPGSGGSGASGTSASLTRTRSRLGLPPTALAPSLMPIPEGGTPGPGALSAPAGAGAGAAPKTPTTSRGGAKRLLSLEGSGEGSAPGVVVVLDDRVQDASGVEAAGGQALELSQQGAGGSSGAGGGGGGGAATPKSAGVRPAPPRDTTPTSQLRPAGAGGGDADPRLARLHSMLSPAALQKIQQVEAAAAAQTPEAKRRAEQRKAVGLLPSAHDLVRQVFGPTGPTVKPLTQVAQLMCERCPARAGLSLRDATNALTALARAVPEFLRIEEPRVLADGSARPRSVAIVRSAAVNAVVAKLKALAADADAGAAAIFGGGLAAAPSPTASAGAAAAAAACALPPSPSVAAAGAGLAEPPGSPSGRLRPRMLVLDEEAGPSTAVTGLAAAAVPPPTSARKRPPGLPLAPPSPMMPRGAQTPSRSVLRSAMGAGGGGLLASFTGAAGGPMGPSAPPPSAPQGTPSRAAAPAPAPPSAEAAAAAAAEAAELRQKLCRAGTPSAGVKTAAGGEVRSRAGAGEAADGAQEGRGATLAGSAGEAPGPARTPARAGRTPGRTAVQEAMLGSIRRSSARVSSRSVAKVEHGDADMGEAEDDKPPEPRRLLMDD</sequence>
<dbReference type="AlphaFoldDB" id="A0A836C3U5"/>
<accession>A0A836C3U5</accession>
<feature type="compositionally biased region" description="Basic and acidic residues" evidence="1">
    <location>
        <begin position="883"/>
        <end position="895"/>
    </location>
</feature>
<dbReference type="InterPro" id="IPR014939">
    <property type="entry name" value="CDT1_Gemini-bd-like"/>
</dbReference>
<dbReference type="GO" id="GO:0005634">
    <property type="term" value="C:nucleus"/>
    <property type="evidence" value="ECO:0007669"/>
    <property type="project" value="TreeGrafter"/>
</dbReference>
<dbReference type="GO" id="GO:0000278">
    <property type="term" value="P:mitotic cell cycle"/>
    <property type="evidence" value="ECO:0007669"/>
    <property type="project" value="TreeGrafter"/>
</dbReference>
<feature type="region of interest" description="Disordered" evidence="1">
    <location>
        <begin position="679"/>
        <end position="895"/>
    </location>
</feature>
<evidence type="ECO:0000313" key="3">
    <source>
        <dbReference type="EMBL" id="KAG2499180.1"/>
    </source>
</evidence>
<dbReference type="GO" id="GO:0003677">
    <property type="term" value="F:DNA binding"/>
    <property type="evidence" value="ECO:0007669"/>
    <property type="project" value="InterPro"/>
</dbReference>
<name>A0A836C3U5_9CHLO</name>
<dbReference type="EMBL" id="JAEHOE010000007">
    <property type="protein sequence ID" value="KAG2499180.1"/>
    <property type="molecule type" value="Genomic_DNA"/>
</dbReference>
<feature type="region of interest" description="Disordered" evidence="1">
    <location>
        <begin position="1"/>
        <end position="65"/>
    </location>
</feature>
<feature type="compositionally biased region" description="Low complexity" evidence="1">
    <location>
        <begin position="273"/>
        <end position="295"/>
    </location>
</feature>
<proteinExistence type="predicted"/>
<feature type="domain" description="CDT1 Geminin-binding" evidence="2">
    <location>
        <begin position="69"/>
        <end position="218"/>
    </location>
</feature>
<protein>
    <recommendedName>
        <fullName evidence="2">CDT1 Geminin-binding domain-containing protein</fullName>
    </recommendedName>
</protein>
<evidence type="ECO:0000313" key="4">
    <source>
        <dbReference type="Proteomes" id="UP000612055"/>
    </source>
</evidence>
<feature type="region of interest" description="Disordered" evidence="1">
    <location>
        <begin position="273"/>
        <end position="377"/>
    </location>
</feature>
<dbReference type="PANTHER" id="PTHR28637:SF1">
    <property type="entry name" value="DNA REPLICATION FACTOR CDT1"/>
    <property type="match status" value="1"/>
</dbReference>
<dbReference type="InterPro" id="IPR038090">
    <property type="entry name" value="Cdt1_C_WH_dom_sf"/>
</dbReference>
<feature type="compositionally biased region" description="Pro residues" evidence="1">
    <location>
        <begin position="692"/>
        <end position="702"/>
    </location>
</feature>
<comment type="caution">
    <text evidence="3">The sequence shown here is derived from an EMBL/GenBank/DDBJ whole genome shotgun (WGS) entry which is preliminary data.</text>
</comment>